<dbReference type="AlphaFoldDB" id="A0A9Q5N7L4"/>
<dbReference type="Pfam" id="PF11807">
    <property type="entry name" value="UstYa"/>
    <property type="match status" value="1"/>
</dbReference>
<reference evidence="5" key="1">
    <citation type="submission" date="2016-06" db="EMBL/GenBank/DDBJ databases">
        <title>Draft Genome sequence of the fungus Inonotus baumii.</title>
        <authorList>
            <person name="Zhu H."/>
            <person name="Lin W."/>
        </authorList>
    </citation>
    <scope>NUCLEOTIDE SEQUENCE</scope>
    <source>
        <strain evidence="5">821</strain>
    </source>
</reference>
<dbReference type="OrthoDB" id="3687641at2759"/>
<keyword evidence="4" id="KW-0472">Membrane</keyword>
<dbReference type="PANTHER" id="PTHR33365">
    <property type="entry name" value="YALI0B05434P"/>
    <property type="match status" value="1"/>
</dbReference>
<sequence>MKDRLLPTIAALLVLSFINFIIIVKRFGEFNALRTIKTYSKPLLYLRRCIVAKVGIGYVGNDFPELLPLDRPLPLLEYVFTNNTADFPIHGPQASAAWSSVYPDGFGFVRLGPERRILCVSMFHQLHCIEKMRRALDNPDDPFATIPHLQHCMNYVRQMVLCGADLTLEPDEFDETNNQSGATGAGVSHTCRDWSVVYDTVNENFARWTEYWETVKDSTLVD</sequence>
<dbReference type="GO" id="GO:0016491">
    <property type="term" value="F:oxidoreductase activity"/>
    <property type="evidence" value="ECO:0007669"/>
    <property type="project" value="UniProtKB-KW"/>
</dbReference>
<keyword evidence="2" id="KW-0560">Oxidoreductase</keyword>
<protein>
    <recommendedName>
        <fullName evidence="7">Oxidase ustYa</fullName>
    </recommendedName>
</protein>
<dbReference type="EMBL" id="LNZH02000145">
    <property type="protein sequence ID" value="OCB89927.1"/>
    <property type="molecule type" value="Genomic_DNA"/>
</dbReference>
<comment type="pathway">
    <text evidence="1">Mycotoxin biosynthesis.</text>
</comment>
<name>A0A9Q5N7L4_SANBA</name>
<evidence type="ECO:0000256" key="1">
    <source>
        <dbReference type="ARBA" id="ARBA00004685"/>
    </source>
</evidence>
<dbReference type="GO" id="GO:0043386">
    <property type="term" value="P:mycotoxin biosynthetic process"/>
    <property type="evidence" value="ECO:0007669"/>
    <property type="project" value="InterPro"/>
</dbReference>
<dbReference type="Proteomes" id="UP000757232">
    <property type="component" value="Unassembled WGS sequence"/>
</dbReference>
<proteinExistence type="inferred from homology"/>
<evidence type="ECO:0008006" key="7">
    <source>
        <dbReference type="Google" id="ProtNLM"/>
    </source>
</evidence>
<keyword evidence="6" id="KW-1185">Reference proteome</keyword>
<keyword evidence="4" id="KW-0812">Transmembrane</keyword>
<evidence type="ECO:0000313" key="6">
    <source>
        <dbReference type="Proteomes" id="UP000757232"/>
    </source>
</evidence>
<feature type="transmembrane region" description="Helical" evidence="4">
    <location>
        <begin position="6"/>
        <end position="24"/>
    </location>
</feature>
<comment type="caution">
    <text evidence="5">The sequence shown here is derived from an EMBL/GenBank/DDBJ whole genome shotgun (WGS) entry which is preliminary data.</text>
</comment>
<evidence type="ECO:0000313" key="5">
    <source>
        <dbReference type="EMBL" id="OCB89927.1"/>
    </source>
</evidence>
<dbReference type="InterPro" id="IPR021765">
    <property type="entry name" value="UstYa-like"/>
</dbReference>
<accession>A0A9Q5N7L4</accession>
<keyword evidence="4" id="KW-1133">Transmembrane helix</keyword>
<dbReference type="PANTHER" id="PTHR33365:SF11">
    <property type="entry name" value="TAT PATHWAY SIGNAL SEQUENCE"/>
    <property type="match status" value="1"/>
</dbReference>
<evidence type="ECO:0000256" key="2">
    <source>
        <dbReference type="ARBA" id="ARBA00023002"/>
    </source>
</evidence>
<evidence type="ECO:0000256" key="4">
    <source>
        <dbReference type="SAM" id="Phobius"/>
    </source>
</evidence>
<organism evidence="5 6">
    <name type="scientific">Sanghuangporus baumii</name>
    <name type="common">Phellinus baumii</name>
    <dbReference type="NCBI Taxonomy" id="108892"/>
    <lineage>
        <taxon>Eukaryota</taxon>
        <taxon>Fungi</taxon>
        <taxon>Dikarya</taxon>
        <taxon>Basidiomycota</taxon>
        <taxon>Agaricomycotina</taxon>
        <taxon>Agaricomycetes</taxon>
        <taxon>Hymenochaetales</taxon>
        <taxon>Hymenochaetaceae</taxon>
        <taxon>Sanghuangporus</taxon>
    </lineage>
</organism>
<evidence type="ECO:0000256" key="3">
    <source>
        <dbReference type="ARBA" id="ARBA00035112"/>
    </source>
</evidence>
<comment type="similarity">
    <text evidence="3">Belongs to the ustYa family.</text>
</comment>
<gene>
    <name evidence="5" type="ORF">A7U60_g2867</name>
</gene>